<evidence type="ECO:0000259" key="7">
    <source>
        <dbReference type="Pfam" id="PF00056"/>
    </source>
</evidence>
<dbReference type="Pfam" id="PF00056">
    <property type="entry name" value="Ldh_1_N"/>
    <property type="match status" value="1"/>
</dbReference>
<evidence type="ECO:0000313" key="10">
    <source>
        <dbReference type="Proteomes" id="UP000324832"/>
    </source>
</evidence>
<organism evidence="9 10">
    <name type="scientific">Leptidea sinapis</name>
    <dbReference type="NCBI Taxonomy" id="189913"/>
    <lineage>
        <taxon>Eukaryota</taxon>
        <taxon>Metazoa</taxon>
        <taxon>Ecdysozoa</taxon>
        <taxon>Arthropoda</taxon>
        <taxon>Hexapoda</taxon>
        <taxon>Insecta</taxon>
        <taxon>Pterygota</taxon>
        <taxon>Neoptera</taxon>
        <taxon>Endopterygota</taxon>
        <taxon>Lepidoptera</taxon>
        <taxon>Glossata</taxon>
        <taxon>Ditrysia</taxon>
        <taxon>Papilionoidea</taxon>
        <taxon>Pieridae</taxon>
        <taxon>Dismorphiinae</taxon>
        <taxon>Leptidea</taxon>
    </lineage>
</organism>
<dbReference type="Gene3D" id="3.90.110.10">
    <property type="entry name" value="Lactate dehydrogenase/glycoside hydrolase, family 4, C-terminal"/>
    <property type="match status" value="1"/>
</dbReference>
<dbReference type="InterPro" id="IPR036291">
    <property type="entry name" value="NAD(P)-bd_dom_sf"/>
</dbReference>
<feature type="domain" description="Lactate/malate dehydrogenase N-terminal" evidence="7">
    <location>
        <begin position="50"/>
        <end position="198"/>
    </location>
</feature>
<name>A0A5E4PVB2_9NEOP</name>
<keyword evidence="3" id="KW-0816">Tricarboxylic acid cycle</keyword>
<keyword evidence="5" id="KW-0520">NAD</keyword>
<dbReference type="InterPro" id="IPR001236">
    <property type="entry name" value="Lactate/malate_DH_N"/>
</dbReference>
<keyword evidence="4 6" id="KW-0560">Oxidoreductase</keyword>
<sequence length="399" mass="43394">MFSSFNILQPCRAAVIQSVGHKNNVMSEVLATLEKQCDKFCFIPRIPPRKVAVIGAGTDVGRIASLMLKQQKIIKILSLYDDLPSNNVLGVASDIAHIDTSPEVVAYQGRMFLKTALHDSDVVLICGGCYVQPPGCYINDRDLFFCNMSYVRTVSLACAEFCPQAVIAVQTPPVDCNYALCAHTLKLAGVYDKRKVLGVNAINAMRANQLFCSITGSDPSKSNIPVVCGTGHCTRVPVFSAAKAGNIPQSQVECLTRLVRDADDIICKVKSNWEQGHLSLGFASARFVVNLMLGLFERPTFIDSALVEQGDPKKCYNMEVCATPVTVGSHGVAEYAIPSLNPFESALLEDSKCDLEDMVNLGRCSAIGDDYYIHPDKLCSKIICEPCPVCAPQIKKKAQ</sequence>
<dbReference type="EC" id="1.1.1.37" evidence="1"/>
<dbReference type="Proteomes" id="UP000324832">
    <property type="component" value="Unassembled WGS sequence"/>
</dbReference>
<evidence type="ECO:0000256" key="4">
    <source>
        <dbReference type="ARBA" id="ARBA00023002"/>
    </source>
</evidence>
<dbReference type="InterPro" id="IPR022383">
    <property type="entry name" value="Lactate/malate_DH_C"/>
</dbReference>
<dbReference type="EMBL" id="FZQP02000670">
    <property type="protein sequence ID" value="VVC89977.1"/>
    <property type="molecule type" value="Genomic_DNA"/>
</dbReference>
<evidence type="ECO:0000313" key="9">
    <source>
        <dbReference type="EMBL" id="VVC89977.1"/>
    </source>
</evidence>
<dbReference type="OrthoDB" id="6626850at2759"/>
<dbReference type="PANTHER" id="PTHR11540">
    <property type="entry name" value="MALATE AND LACTATE DEHYDROGENASE"/>
    <property type="match status" value="1"/>
</dbReference>
<proteinExistence type="inferred from homology"/>
<evidence type="ECO:0000256" key="1">
    <source>
        <dbReference type="ARBA" id="ARBA00012995"/>
    </source>
</evidence>
<keyword evidence="10" id="KW-1185">Reference proteome</keyword>
<dbReference type="SUPFAM" id="SSF56327">
    <property type="entry name" value="LDH C-terminal domain-like"/>
    <property type="match status" value="1"/>
</dbReference>
<evidence type="ECO:0000259" key="8">
    <source>
        <dbReference type="Pfam" id="PF02866"/>
    </source>
</evidence>
<evidence type="ECO:0000256" key="2">
    <source>
        <dbReference type="ARBA" id="ARBA00016075"/>
    </source>
</evidence>
<reference evidence="9 10" key="1">
    <citation type="submission" date="2017-07" db="EMBL/GenBank/DDBJ databases">
        <authorList>
            <person name="Talla V."/>
            <person name="Backstrom N."/>
        </authorList>
    </citation>
    <scope>NUCLEOTIDE SEQUENCE [LARGE SCALE GENOMIC DNA]</scope>
</reference>
<evidence type="ECO:0000256" key="5">
    <source>
        <dbReference type="ARBA" id="ARBA00023027"/>
    </source>
</evidence>
<dbReference type="GO" id="GO:0006099">
    <property type="term" value="P:tricarboxylic acid cycle"/>
    <property type="evidence" value="ECO:0007669"/>
    <property type="project" value="UniProtKB-KW"/>
</dbReference>
<dbReference type="PANTHER" id="PTHR11540:SF16">
    <property type="entry name" value="MALATE DEHYDROGENASE, MITOCHONDRIAL"/>
    <property type="match status" value="1"/>
</dbReference>
<dbReference type="GO" id="GO:0005739">
    <property type="term" value="C:mitochondrion"/>
    <property type="evidence" value="ECO:0007669"/>
    <property type="project" value="TreeGrafter"/>
</dbReference>
<dbReference type="SUPFAM" id="SSF51735">
    <property type="entry name" value="NAD(P)-binding Rossmann-fold domains"/>
    <property type="match status" value="1"/>
</dbReference>
<accession>A0A5E4PVB2</accession>
<dbReference type="InterPro" id="IPR015955">
    <property type="entry name" value="Lactate_DH/Glyco_Ohase_4_C"/>
</dbReference>
<evidence type="ECO:0000256" key="3">
    <source>
        <dbReference type="ARBA" id="ARBA00022532"/>
    </source>
</evidence>
<comment type="similarity">
    <text evidence="6">Belongs to the LDH/MDH superfamily.</text>
</comment>
<feature type="domain" description="Lactate/malate dehydrogenase C-terminal" evidence="8">
    <location>
        <begin position="205"/>
        <end position="360"/>
    </location>
</feature>
<dbReference type="GO" id="GO:0030060">
    <property type="term" value="F:L-malate dehydrogenase (NAD+) activity"/>
    <property type="evidence" value="ECO:0007669"/>
    <property type="project" value="UniProtKB-EC"/>
</dbReference>
<dbReference type="AlphaFoldDB" id="A0A5E4PVB2"/>
<dbReference type="Pfam" id="PF02866">
    <property type="entry name" value="Ldh_1_C"/>
    <property type="match status" value="1"/>
</dbReference>
<dbReference type="Gene3D" id="3.40.50.720">
    <property type="entry name" value="NAD(P)-binding Rossmann-like Domain"/>
    <property type="match status" value="1"/>
</dbReference>
<protein>
    <recommendedName>
        <fullName evidence="2">Malate dehydrogenase, mitochondrial</fullName>
        <ecNumber evidence="1">1.1.1.37</ecNumber>
    </recommendedName>
</protein>
<evidence type="ECO:0000256" key="6">
    <source>
        <dbReference type="RuleBase" id="RU003369"/>
    </source>
</evidence>
<gene>
    <name evidence="9" type="ORF">LSINAPIS_LOCUS2990</name>
</gene>